<feature type="transmembrane region" description="Helical" evidence="1">
    <location>
        <begin position="173"/>
        <end position="195"/>
    </location>
</feature>
<accession>A0A1T4PGC9</accession>
<organism evidence="2 3">
    <name type="scientific">Cetobacterium ceti</name>
    <dbReference type="NCBI Taxonomy" id="180163"/>
    <lineage>
        <taxon>Bacteria</taxon>
        <taxon>Fusobacteriati</taxon>
        <taxon>Fusobacteriota</taxon>
        <taxon>Fusobacteriia</taxon>
        <taxon>Fusobacteriales</taxon>
        <taxon>Fusobacteriaceae</taxon>
        <taxon>Cetobacterium</taxon>
    </lineage>
</organism>
<feature type="transmembrane region" description="Helical" evidence="1">
    <location>
        <begin position="281"/>
        <end position="300"/>
    </location>
</feature>
<proteinExistence type="predicted"/>
<keyword evidence="1" id="KW-1133">Transmembrane helix</keyword>
<protein>
    <submittedName>
        <fullName evidence="2">Uncharacterized protein</fullName>
    </submittedName>
</protein>
<dbReference type="OrthoDB" id="84137at2"/>
<feature type="transmembrane region" description="Helical" evidence="1">
    <location>
        <begin position="360"/>
        <end position="381"/>
    </location>
</feature>
<evidence type="ECO:0000256" key="1">
    <source>
        <dbReference type="SAM" id="Phobius"/>
    </source>
</evidence>
<feature type="transmembrane region" description="Helical" evidence="1">
    <location>
        <begin position="306"/>
        <end position="325"/>
    </location>
</feature>
<dbReference type="EMBL" id="FUWX01000014">
    <property type="protein sequence ID" value="SJZ90377.1"/>
    <property type="molecule type" value="Genomic_DNA"/>
</dbReference>
<dbReference type="AlphaFoldDB" id="A0A1T4PGC9"/>
<dbReference type="STRING" id="180163.SAMN02745174_01898"/>
<feature type="transmembrane region" description="Helical" evidence="1">
    <location>
        <begin position="337"/>
        <end position="354"/>
    </location>
</feature>
<feature type="transmembrane region" description="Helical" evidence="1">
    <location>
        <begin position="120"/>
        <end position="140"/>
    </location>
</feature>
<keyword evidence="1" id="KW-0472">Membrane</keyword>
<dbReference type="Proteomes" id="UP000191153">
    <property type="component" value="Unassembled WGS sequence"/>
</dbReference>
<feature type="transmembrane region" description="Helical" evidence="1">
    <location>
        <begin position="253"/>
        <end position="269"/>
    </location>
</feature>
<evidence type="ECO:0000313" key="3">
    <source>
        <dbReference type="Proteomes" id="UP000191153"/>
    </source>
</evidence>
<name>A0A1T4PGC9_9FUSO</name>
<reference evidence="2 3" key="1">
    <citation type="submission" date="2017-02" db="EMBL/GenBank/DDBJ databases">
        <authorList>
            <person name="Peterson S.W."/>
        </authorList>
    </citation>
    <scope>NUCLEOTIDE SEQUENCE [LARGE SCALE GENOMIC DNA]</scope>
    <source>
        <strain evidence="2 3">ATCC 700028</strain>
    </source>
</reference>
<keyword evidence="3" id="KW-1185">Reference proteome</keyword>
<sequence>MRRKILIVLGLLSIFLGGYLKYLSRNEKDFIYVLPRIKNTEVLDRDIGKYSLLNTEGETLSNPKKNFLNGKIFLDVPNGNYILKAEFDDETKSINIAKNNEMELVRVNLQGDAFSKKQEIFLNLITLTLIGLNLCIFLGFRKKLKRDKILYGLFGLLLLKLIFSFRGNFQTNILIFSEFLVTRGLGFFIIFYMMDKLIDKRKKIAKFLIYIGMALVFLYNFLFAVAIFSPQIYVYLLDNQFTLLKLATSTRKIIDLTRIIFLMIIYIFISRRKHMTLKNWILWSIVGFGYFILEFFHNIFPKTLKLYYFIELIEFMWIYWGLCFYQLRLYTKNLTRIVRYILGLTLAYASLFYFKTLAEPFVIIATIFILDIYTLVIDKLLSQKDEILDKTYNKLSLVQNKKQFKIQLEKEIKKHIKIKSVKVKLFIEPEEYKEFILDGGDEDLYIDGSRIKNKEYTCAFRIEFSGNPYIGLILIEETNTTISYEEYNYMINLSKKIANIASKVRLNSLYEELSFDD</sequence>
<dbReference type="RefSeq" id="WP_078694363.1">
    <property type="nucleotide sequence ID" value="NZ_FUWX01000014.1"/>
</dbReference>
<keyword evidence="1" id="KW-0812">Transmembrane</keyword>
<feature type="transmembrane region" description="Helical" evidence="1">
    <location>
        <begin position="207"/>
        <end position="233"/>
    </location>
</feature>
<evidence type="ECO:0000313" key="2">
    <source>
        <dbReference type="EMBL" id="SJZ90377.1"/>
    </source>
</evidence>
<feature type="transmembrane region" description="Helical" evidence="1">
    <location>
        <begin position="149"/>
        <end position="167"/>
    </location>
</feature>
<gene>
    <name evidence="2" type="ORF">SAMN02745174_01898</name>
</gene>